<organism evidence="2 3">
    <name type="scientific">Gossypium stocksii</name>
    <dbReference type="NCBI Taxonomy" id="47602"/>
    <lineage>
        <taxon>Eukaryota</taxon>
        <taxon>Viridiplantae</taxon>
        <taxon>Streptophyta</taxon>
        <taxon>Embryophyta</taxon>
        <taxon>Tracheophyta</taxon>
        <taxon>Spermatophyta</taxon>
        <taxon>Magnoliopsida</taxon>
        <taxon>eudicotyledons</taxon>
        <taxon>Gunneridae</taxon>
        <taxon>Pentapetalae</taxon>
        <taxon>rosids</taxon>
        <taxon>malvids</taxon>
        <taxon>Malvales</taxon>
        <taxon>Malvaceae</taxon>
        <taxon>Malvoideae</taxon>
        <taxon>Gossypium</taxon>
    </lineage>
</organism>
<keyword evidence="3" id="KW-1185">Reference proteome</keyword>
<sequence>MLSQQIRNLEPRRKTKEAKSPECQVVTSEDHGHDIEAPKQPLKSTNKGVATPKHFCFFIFAGTLWIEMD</sequence>
<gene>
    <name evidence="2" type="ORF">J1N35_035177</name>
</gene>
<comment type="caution">
    <text evidence="2">The sequence shown here is derived from an EMBL/GenBank/DDBJ whole genome shotgun (WGS) entry which is preliminary data.</text>
</comment>
<accession>A0A9D3ZR88</accession>
<feature type="region of interest" description="Disordered" evidence="1">
    <location>
        <begin position="1"/>
        <end position="45"/>
    </location>
</feature>
<evidence type="ECO:0000313" key="2">
    <source>
        <dbReference type="EMBL" id="KAH1057112.1"/>
    </source>
</evidence>
<reference evidence="2 3" key="1">
    <citation type="journal article" date="2021" name="Plant Biotechnol. J.">
        <title>Multi-omics assisted identification of the key and species-specific regulatory components of drought-tolerant mechanisms in Gossypium stocksii.</title>
        <authorList>
            <person name="Yu D."/>
            <person name="Ke L."/>
            <person name="Zhang D."/>
            <person name="Wu Y."/>
            <person name="Sun Y."/>
            <person name="Mei J."/>
            <person name="Sun J."/>
            <person name="Sun Y."/>
        </authorList>
    </citation>
    <scope>NUCLEOTIDE SEQUENCE [LARGE SCALE GENOMIC DNA]</scope>
    <source>
        <strain evidence="3">cv. E1</strain>
        <tissue evidence="2">Leaf</tissue>
    </source>
</reference>
<evidence type="ECO:0000256" key="1">
    <source>
        <dbReference type="SAM" id="MobiDB-lite"/>
    </source>
</evidence>
<dbReference type="AlphaFoldDB" id="A0A9D3ZR88"/>
<dbReference type="EMBL" id="JAIQCV010000010">
    <property type="protein sequence ID" value="KAH1057112.1"/>
    <property type="molecule type" value="Genomic_DNA"/>
</dbReference>
<proteinExistence type="predicted"/>
<feature type="compositionally biased region" description="Basic and acidic residues" evidence="1">
    <location>
        <begin position="28"/>
        <end position="37"/>
    </location>
</feature>
<feature type="compositionally biased region" description="Basic and acidic residues" evidence="1">
    <location>
        <begin position="9"/>
        <end position="20"/>
    </location>
</feature>
<protein>
    <submittedName>
        <fullName evidence="2">Uncharacterized protein</fullName>
    </submittedName>
</protein>
<evidence type="ECO:0000313" key="3">
    <source>
        <dbReference type="Proteomes" id="UP000828251"/>
    </source>
</evidence>
<name>A0A9D3ZR88_9ROSI</name>
<dbReference type="Proteomes" id="UP000828251">
    <property type="component" value="Unassembled WGS sequence"/>
</dbReference>